<comment type="similarity">
    <text evidence="2">Belongs to the hook family.</text>
</comment>
<name>A0A0V0J7W0_SCHSO</name>
<evidence type="ECO:0000256" key="4">
    <source>
        <dbReference type="ARBA" id="ARBA00022701"/>
    </source>
</evidence>
<feature type="coiled-coil region" evidence="7">
    <location>
        <begin position="568"/>
        <end position="602"/>
    </location>
</feature>
<feature type="region of interest" description="Disordered" evidence="8">
    <location>
        <begin position="211"/>
        <end position="231"/>
    </location>
</feature>
<keyword evidence="5 7" id="KW-0175">Coiled coil</keyword>
<feature type="domain" description="Hook C-terminal" evidence="9">
    <location>
        <begin position="481"/>
        <end position="641"/>
    </location>
</feature>
<dbReference type="PANTHER" id="PTHR18947:SF39">
    <property type="entry name" value="PROTEIN HOOK"/>
    <property type="match status" value="1"/>
</dbReference>
<evidence type="ECO:0000256" key="6">
    <source>
        <dbReference type="ARBA" id="ARBA00023212"/>
    </source>
</evidence>
<dbReference type="Pfam" id="PF05622">
    <property type="entry name" value="HOOK"/>
    <property type="match status" value="2"/>
</dbReference>
<keyword evidence="4" id="KW-0493">Microtubule</keyword>
<keyword evidence="6" id="KW-0206">Cytoskeleton</keyword>
<feature type="region of interest" description="Disordered" evidence="8">
    <location>
        <begin position="468"/>
        <end position="514"/>
    </location>
</feature>
<dbReference type="InterPro" id="IPR008636">
    <property type="entry name" value="Hook_C"/>
</dbReference>
<evidence type="ECO:0000259" key="9">
    <source>
        <dbReference type="Pfam" id="PF05622"/>
    </source>
</evidence>
<protein>
    <submittedName>
        <fullName evidence="11">Protein Hook homolog</fullName>
    </submittedName>
</protein>
<evidence type="ECO:0000256" key="7">
    <source>
        <dbReference type="SAM" id="Coils"/>
    </source>
</evidence>
<dbReference type="GO" id="GO:0030705">
    <property type="term" value="P:cytoskeleton-dependent intracellular transport"/>
    <property type="evidence" value="ECO:0007669"/>
    <property type="project" value="InterPro"/>
</dbReference>
<dbReference type="PANTHER" id="PTHR18947">
    <property type="entry name" value="HOOK PROTEINS"/>
    <property type="match status" value="1"/>
</dbReference>
<evidence type="ECO:0000256" key="2">
    <source>
        <dbReference type="ARBA" id="ARBA00006946"/>
    </source>
</evidence>
<gene>
    <name evidence="11" type="primary">HOOK</name>
    <name evidence="11" type="ORF">TR97830</name>
</gene>
<sequence length="658" mass="74249">MPSGLFPLDDLMIWVRRFPFGNGVSPVDLCDGVTLSAILHSISPKYFSLSWESKIHMDASGNKKKMCANLVHILNGMRIFFREVLDQQLQTNQIPDVDAIAENHDTDELFRLLQLVLCVAVNCENKEAHIQDILNMEESVQRTTMEAIQGVMSELSSSNITDTSFGGKHLDGEDLALRCQELEAKVAALEAEKATMVTESEELQQRLRELEEKASAASGDVTKEEEDPLGAGSAAARLQIRKMQDQITALRGELFHCEAENQDLKIRLTETQTQLVDMKKAHESLTKEAEEKKHLKDDLDIVREELQEAKRVAASAEQWKKRAEEANALRIRCNKLETDNTAYQQRVSELEQETRLHSNIRSQAESNRQQSEEAQSRAAELLVRVQRAEADLEKTRADLQTAIREKQSITHEFNRLRERLDSLPSASHDPSGRVPSPSISVDSVVLSAEGNIRYTPTPDVPVSEAILTSSTDPLTESTVPQSVEASTERQEVRAGTPTGEPSKARASSDESSDVARVIEQKNAEIYAVEQRYRGYLAKAMELIRQLDRRSTLTENSEVTSASATDAEVSRLQSLLAEKENIIEQLERHHEQARRQRDVEERLILTAWYHLGMRMQRRGAETRLRGEQEEEQESFLARQRRIHLNATPPTATRAGFRET</sequence>
<proteinExistence type="inferred from homology"/>
<dbReference type="GO" id="GO:0005737">
    <property type="term" value="C:cytoplasm"/>
    <property type="evidence" value="ECO:0007669"/>
    <property type="project" value="TreeGrafter"/>
</dbReference>
<reference evidence="11" key="1">
    <citation type="submission" date="2016-01" db="EMBL/GenBank/DDBJ databases">
        <title>Reference transcriptome for the parasite Schistocephalus solidus: insights into the molecular evolution of parasitism.</title>
        <authorList>
            <person name="Hebert F.O."/>
            <person name="Grambauer S."/>
            <person name="Barber I."/>
            <person name="Landry C.R."/>
            <person name="Aubin-Horth N."/>
        </authorList>
    </citation>
    <scope>NUCLEOTIDE SEQUENCE</scope>
</reference>
<dbReference type="GO" id="GO:0005813">
    <property type="term" value="C:centrosome"/>
    <property type="evidence" value="ECO:0007669"/>
    <property type="project" value="TreeGrafter"/>
</dbReference>
<dbReference type="Gene3D" id="1.10.418.10">
    <property type="entry name" value="Calponin-like domain"/>
    <property type="match status" value="1"/>
</dbReference>
<dbReference type="GO" id="GO:0051959">
    <property type="term" value="F:dynein light intermediate chain binding"/>
    <property type="evidence" value="ECO:0007669"/>
    <property type="project" value="TreeGrafter"/>
</dbReference>
<evidence type="ECO:0000313" key="11">
    <source>
        <dbReference type="EMBL" id="JAP61673.1"/>
    </source>
</evidence>
<dbReference type="GO" id="GO:0005874">
    <property type="term" value="C:microtubule"/>
    <property type="evidence" value="ECO:0007669"/>
    <property type="project" value="UniProtKB-KW"/>
</dbReference>
<evidence type="ECO:0000256" key="5">
    <source>
        <dbReference type="ARBA" id="ARBA00023054"/>
    </source>
</evidence>
<comment type="subcellular location">
    <subcellularLocation>
        <location evidence="1">Cytoplasm</location>
        <location evidence="1">Cytoskeleton</location>
    </subcellularLocation>
</comment>
<organism evidence="11">
    <name type="scientific">Schistocephalus solidus</name>
    <name type="common">Tapeworm</name>
    <dbReference type="NCBI Taxonomy" id="70667"/>
    <lineage>
        <taxon>Eukaryota</taxon>
        <taxon>Metazoa</taxon>
        <taxon>Spiralia</taxon>
        <taxon>Lophotrochozoa</taxon>
        <taxon>Platyhelminthes</taxon>
        <taxon>Cestoda</taxon>
        <taxon>Eucestoda</taxon>
        <taxon>Diphyllobothriidea</taxon>
        <taxon>Diphyllobothriidae</taxon>
        <taxon>Schistocephalus</taxon>
    </lineage>
</organism>
<dbReference type="InterPro" id="IPR043936">
    <property type="entry name" value="HOOK_N"/>
</dbReference>
<dbReference type="GO" id="GO:0031122">
    <property type="term" value="P:cytoplasmic microtubule organization"/>
    <property type="evidence" value="ECO:0007669"/>
    <property type="project" value="InterPro"/>
</dbReference>
<evidence type="ECO:0000259" key="10">
    <source>
        <dbReference type="Pfam" id="PF19047"/>
    </source>
</evidence>
<evidence type="ECO:0000256" key="8">
    <source>
        <dbReference type="SAM" id="MobiDB-lite"/>
    </source>
</evidence>
<dbReference type="Pfam" id="PF19047">
    <property type="entry name" value="HOOK_N"/>
    <property type="match status" value="1"/>
</dbReference>
<evidence type="ECO:0000256" key="1">
    <source>
        <dbReference type="ARBA" id="ARBA00004245"/>
    </source>
</evidence>
<feature type="domain" description="Hook C-terminal" evidence="9">
    <location>
        <begin position="178"/>
        <end position="423"/>
    </location>
</feature>
<dbReference type="FunFam" id="1.10.418.10:FF:000024">
    <property type="entry name" value="Hook homolog 3 (Drosophila)"/>
    <property type="match status" value="1"/>
</dbReference>
<accession>A0A0V0J7W0</accession>
<dbReference type="EMBL" id="GEEE01001552">
    <property type="protein sequence ID" value="JAP61673.1"/>
    <property type="molecule type" value="Transcribed_RNA"/>
</dbReference>
<feature type="domain" description="HOOK N-terminal" evidence="10">
    <location>
        <begin position="10"/>
        <end position="149"/>
    </location>
</feature>
<dbReference type="InterPro" id="IPR036872">
    <property type="entry name" value="CH_dom_sf"/>
</dbReference>
<dbReference type="AlphaFoldDB" id="A0A0V0J7W0"/>
<keyword evidence="3" id="KW-0963">Cytoplasm</keyword>
<feature type="compositionally biased region" description="Polar residues" evidence="8">
    <location>
        <begin position="468"/>
        <end position="485"/>
    </location>
</feature>
<evidence type="ECO:0000256" key="3">
    <source>
        <dbReference type="ARBA" id="ARBA00022490"/>
    </source>
</evidence>
<dbReference type="SUPFAM" id="SSF116907">
    <property type="entry name" value="Hook domain"/>
    <property type="match status" value="1"/>
</dbReference>
<dbReference type="GO" id="GO:0008017">
    <property type="term" value="F:microtubule binding"/>
    <property type="evidence" value="ECO:0007669"/>
    <property type="project" value="InterPro"/>
</dbReference>